<organism evidence="2 3">
    <name type="scientific">Desulfonema magnum</name>
    <dbReference type="NCBI Taxonomy" id="45655"/>
    <lineage>
        <taxon>Bacteria</taxon>
        <taxon>Pseudomonadati</taxon>
        <taxon>Thermodesulfobacteriota</taxon>
        <taxon>Desulfobacteria</taxon>
        <taxon>Desulfobacterales</taxon>
        <taxon>Desulfococcaceae</taxon>
        <taxon>Desulfonema</taxon>
    </lineage>
</organism>
<name>A0A975BJX6_9BACT</name>
<dbReference type="Proteomes" id="UP000663722">
    <property type="component" value="Chromosome"/>
</dbReference>
<sequence length="69" mass="8011">MHQKGKIIPEKQTASGRPDTAELTNQRAEKKKVEKQLREHQKTEGLKPAYRDSLPNCECVCKLDRLNFF</sequence>
<evidence type="ECO:0000313" key="2">
    <source>
        <dbReference type="EMBL" id="QTA86642.1"/>
    </source>
</evidence>
<keyword evidence="3" id="KW-1185">Reference proteome</keyword>
<feature type="compositionally biased region" description="Basic and acidic residues" evidence="1">
    <location>
        <begin position="27"/>
        <end position="45"/>
    </location>
</feature>
<dbReference type="AlphaFoldDB" id="A0A975BJX6"/>
<protein>
    <submittedName>
        <fullName evidence="2">Uncharacterized protein</fullName>
    </submittedName>
</protein>
<evidence type="ECO:0000313" key="3">
    <source>
        <dbReference type="Proteomes" id="UP000663722"/>
    </source>
</evidence>
<gene>
    <name evidence="2" type="ORF">dnm_026660</name>
</gene>
<reference evidence="2" key="1">
    <citation type="journal article" date="2021" name="Microb. Physiol.">
        <title>Proteogenomic Insights into the Physiology of Marine, Sulfate-Reducing, Filamentous Desulfonema limicola and Desulfonema magnum.</title>
        <authorList>
            <person name="Schnaars V."/>
            <person name="Wohlbrand L."/>
            <person name="Scheve S."/>
            <person name="Hinrichs C."/>
            <person name="Reinhardt R."/>
            <person name="Rabus R."/>
        </authorList>
    </citation>
    <scope>NUCLEOTIDE SEQUENCE</scope>
    <source>
        <strain evidence="2">4be13</strain>
    </source>
</reference>
<dbReference type="KEGG" id="dmm:dnm_026660"/>
<feature type="region of interest" description="Disordered" evidence="1">
    <location>
        <begin position="1"/>
        <end position="48"/>
    </location>
</feature>
<proteinExistence type="predicted"/>
<accession>A0A975BJX6</accession>
<evidence type="ECO:0000256" key="1">
    <source>
        <dbReference type="SAM" id="MobiDB-lite"/>
    </source>
</evidence>
<dbReference type="EMBL" id="CP061800">
    <property type="protein sequence ID" value="QTA86642.1"/>
    <property type="molecule type" value="Genomic_DNA"/>
</dbReference>